<dbReference type="Proteomes" id="UP000249748">
    <property type="component" value="Unassembled WGS sequence"/>
</dbReference>
<dbReference type="EMBL" id="KZ824545">
    <property type="protein sequence ID" value="RAK90196.1"/>
    <property type="molecule type" value="Genomic_DNA"/>
</dbReference>
<proteinExistence type="predicted"/>
<name>A0ACD1IJB0_9EURO</name>
<organism evidence="1 2">
    <name type="scientific">Aspergillus costaricaensis CBS 115574</name>
    <dbReference type="NCBI Taxonomy" id="1448317"/>
    <lineage>
        <taxon>Eukaryota</taxon>
        <taxon>Fungi</taxon>
        <taxon>Dikarya</taxon>
        <taxon>Ascomycota</taxon>
        <taxon>Pezizomycotina</taxon>
        <taxon>Eurotiomycetes</taxon>
        <taxon>Eurotiomycetidae</taxon>
        <taxon>Eurotiales</taxon>
        <taxon>Aspergillaceae</taxon>
        <taxon>Aspergillus</taxon>
        <taxon>Aspergillus subgen. Circumdati</taxon>
    </lineage>
</organism>
<accession>A0ACD1IJB0</accession>
<reference evidence="1" key="1">
    <citation type="submission" date="2018-02" db="EMBL/GenBank/DDBJ databases">
        <title>The genomes of Aspergillus section Nigri reveals drivers in fungal speciation.</title>
        <authorList>
            <consortium name="DOE Joint Genome Institute"/>
            <person name="Vesth T.C."/>
            <person name="Nybo J."/>
            <person name="Theobald S."/>
            <person name="Brandl J."/>
            <person name="Frisvad J.C."/>
            <person name="Nielsen K.F."/>
            <person name="Lyhne E.K."/>
            <person name="Kogle M.E."/>
            <person name="Kuo A."/>
            <person name="Riley R."/>
            <person name="Clum A."/>
            <person name="Nolan M."/>
            <person name="Lipzen A."/>
            <person name="Salamov A."/>
            <person name="Henrissat B."/>
            <person name="Wiebenga A."/>
            <person name="De vries R.P."/>
            <person name="Grigoriev I.V."/>
            <person name="Mortensen U.H."/>
            <person name="Andersen M.R."/>
            <person name="Baker S.E."/>
        </authorList>
    </citation>
    <scope>NUCLEOTIDE SEQUENCE</scope>
    <source>
        <strain evidence="1">CBS 115574</strain>
    </source>
</reference>
<sequence length="461" mass="50807">MGKRNFADFSESPYTPHDRSQSLQVTRLFQKFEYGVMTLSKALKVARGFERQKLGRREKTAQKEEGEKKEGTLSRIAEEIQVVKTLDPHATAEKYLFKQLLKTKRIAESPLFIQFKDKKKLSAEGPKSTAEANVTARLYKSTPVKNVFPGIMEGIRKLLGIEDKPADGKKKDAKKSSKEEKSSSSKKKAEAETARTSASADPSASPSGDEDINMSDAGSDAESIDYAQFDARLAPDSGDENEDGSEGDEGLDPNEISDVEEEEEEEEEDEEEEESDDDQHISISRSPSPSSPPTKKPKATSKASSTPATSTTFLPSLTMGGYWSGSEDEAEDGAAANEPPRRKNRMGQQARRALWEKKYGSGANHVKQEKNKRKGGGRDSGWDVRRGATDGGERWGRGGGQHQGWGRPQQQNQQFGRPQRGGPPAKKPEDNKPLHPSWEAARKAKEQKATAAFQGKKVTFD</sequence>
<protein>
    <submittedName>
        <fullName evidence="1">Bud-site selection protein</fullName>
    </submittedName>
</protein>
<evidence type="ECO:0000313" key="2">
    <source>
        <dbReference type="Proteomes" id="UP000249748"/>
    </source>
</evidence>
<gene>
    <name evidence="1" type="ORF">BO79DRAFT_244571</name>
</gene>
<evidence type="ECO:0000313" key="1">
    <source>
        <dbReference type="EMBL" id="RAK90196.1"/>
    </source>
</evidence>
<keyword evidence="2" id="KW-1185">Reference proteome</keyword>